<evidence type="ECO:0000259" key="3">
    <source>
        <dbReference type="PROSITE" id="PS50048"/>
    </source>
</evidence>
<dbReference type="PANTHER" id="PTHR31001:SF40">
    <property type="entry name" value="ZN(II)2CYS6 TRANSCRIPTION FACTOR (EUROFUNG)"/>
    <property type="match status" value="1"/>
</dbReference>
<gene>
    <name evidence="4" type="ORF">CGGC5_v000266</name>
</gene>
<dbReference type="PANTHER" id="PTHR31001">
    <property type="entry name" value="UNCHARACTERIZED TRANSCRIPTIONAL REGULATORY PROTEIN"/>
    <property type="match status" value="1"/>
</dbReference>
<keyword evidence="2" id="KW-0539">Nucleus</keyword>
<reference evidence="4 5" key="2">
    <citation type="submission" date="2020-04" db="EMBL/GenBank/DDBJ databases">
        <title>Genome sequencing and assembly of multiple isolates from the Colletotrichum gloeosporioides species complex.</title>
        <authorList>
            <person name="Gan P."/>
            <person name="Shirasu K."/>
        </authorList>
    </citation>
    <scope>NUCLEOTIDE SEQUENCE [LARGE SCALE GENOMIC DNA]</scope>
    <source>
        <strain evidence="4 5">Nara gc5</strain>
    </source>
</reference>
<dbReference type="PROSITE" id="PS00463">
    <property type="entry name" value="ZN2_CY6_FUNGAL_1"/>
    <property type="match status" value="1"/>
</dbReference>
<dbReference type="GO" id="GO:0008270">
    <property type="term" value="F:zinc ion binding"/>
    <property type="evidence" value="ECO:0007669"/>
    <property type="project" value="InterPro"/>
</dbReference>
<dbReference type="AlphaFoldDB" id="A0A7J6JM46"/>
<protein>
    <recommendedName>
        <fullName evidence="3">Zn(2)-C6 fungal-type domain-containing protein</fullName>
    </recommendedName>
</protein>
<evidence type="ECO:0000313" key="4">
    <source>
        <dbReference type="EMBL" id="KAF4491053.1"/>
    </source>
</evidence>
<dbReference type="InParanoid" id="A0A7J6JM46"/>
<dbReference type="GeneID" id="43620819"/>
<evidence type="ECO:0000313" key="5">
    <source>
        <dbReference type="Proteomes" id="UP000011096"/>
    </source>
</evidence>
<dbReference type="RefSeq" id="XP_031884158.2">
    <property type="nucleotide sequence ID" value="XM_032036830.2"/>
</dbReference>
<dbReference type="SUPFAM" id="SSF57701">
    <property type="entry name" value="Zn2/Cys6 DNA-binding domain"/>
    <property type="match status" value="1"/>
</dbReference>
<dbReference type="InterPro" id="IPR001138">
    <property type="entry name" value="Zn2Cys6_DnaBD"/>
</dbReference>
<dbReference type="PROSITE" id="PS50048">
    <property type="entry name" value="ZN2_CY6_FUNGAL_2"/>
    <property type="match status" value="1"/>
</dbReference>
<dbReference type="CDD" id="cd12148">
    <property type="entry name" value="fungal_TF_MHR"/>
    <property type="match status" value="1"/>
</dbReference>
<accession>A0A7J6JM46</accession>
<dbReference type="InterPro" id="IPR050613">
    <property type="entry name" value="Sec_Metabolite_Reg"/>
</dbReference>
<dbReference type="Proteomes" id="UP000011096">
    <property type="component" value="Unassembled WGS sequence"/>
</dbReference>
<evidence type="ECO:0000256" key="2">
    <source>
        <dbReference type="ARBA" id="ARBA00023242"/>
    </source>
</evidence>
<comment type="caution">
    <text evidence="4">The sequence shown here is derived from an EMBL/GenBank/DDBJ whole genome shotgun (WGS) entry which is preliminary data.</text>
</comment>
<dbReference type="Gene3D" id="4.10.240.10">
    <property type="entry name" value="Zn(2)-C6 fungal-type DNA-binding domain"/>
    <property type="match status" value="1"/>
</dbReference>
<keyword evidence="5" id="KW-1185">Reference proteome</keyword>
<evidence type="ECO:0000256" key="1">
    <source>
        <dbReference type="ARBA" id="ARBA00004123"/>
    </source>
</evidence>
<dbReference type="GO" id="GO:0000981">
    <property type="term" value="F:DNA-binding transcription factor activity, RNA polymerase II-specific"/>
    <property type="evidence" value="ECO:0007669"/>
    <property type="project" value="InterPro"/>
</dbReference>
<dbReference type="InterPro" id="IPR036864">
    <property type="entry name" value="Zn2-C6_fun-type_DNA-bd_sf"/>
</dbReference>
<comment type="subcellular location">
    <subcellularLocation>
        <location evidence="1">Nucleus</location>
    </subcellularLocation>
</comment>
<dbReference type="EMBL" id="ANPB02000001">
    <property type="protein sequence ID" value="KAF4491053.1"/>
    <property type="molecule type" value="Genomic_DNA"/>
</dbReference>
<dbReference type="GO" id="GO:0005634">
    <property type="term" value="C:nucleus"/>
    <property type="evidence" value="ECO:0007669"/>
    <property type="project" value="UniProtKB-SubCell"/>
</dbReference>
<reference evidence="4 5" key="1">
    <citation type="submission" date="2012-08" db="EMBL/GenBank/DDBJ databases">
        <authorList>
            <person name="Gan P.H.P."/>
            <person name="Ikeda K."/>
            <person name="Irieda H."/>
            <person name="Narusaka M."/>
            <person name="O'Connell R.J."/>
            <person name="Narusaka Y."/>
            <person name="Takano Y."/>
            <person name="Kubo Y."/>
            <person name="Shirasu K."/>
        </authorList>
    </citation>
    <scope>NUCLEOTIDE SEQUENCE [LARGE SCALE GENOMIC DNA]</scope>
    <source>
        <strain evidence="4 5">Nara gc5</strain>
    </source>
</reference>
<feature type="domain" description="Zn(2)-C6 fungal-type" evidence="3">
    <location>
        <begin position="7"/>
        <end position="39"/>
    </location>
</feature>
<proteinExistence type="predicted"/>
<sequence length="634" mass="71285">MTSRKAACEPCRKSKLACGHERPTCLRCSQQDKASFCVYRASSFKRKQPLDADLADKETVSPRRFREVSESFTPTGREHPYPNPGYLGQSSHVAIFDQILSQRDDDRRSTASGFNTLTNSGRHLMVGESHQGKQGAECLKQLLGKCSFRDMRSLLSFWHARGANLALAGPFVELCAESADCSSLSNFQGEDWHVALAQRLMENTARPLEYDATTTLSSYTNQFLRSHTRWETLGIFLCAILRASMDIAFFPPLFSSEIQKHEFHAMLMRHIVSVLEVCLSMDCLNDLQLFIQYERCIIHSYVDGDQSYNLWRTMGDVISSTFALGYHERMDNKPDTPYFLIQMRKMAFARIYSADKNVSLFLGRPLRMSKRFCHFHLPDTRPLTLPSSEMSPSISQLGPADWLPNSSIDYRSETLVQIVRQRSLNSIEQLMSNGVRFLMDFALGDDPQTMPALLNVIFFSSEPDGAVVEIAQKMLSLVVDIVLSRDELANSGTNLSWKVAHYGLPAAGMILLAMAAQLEIPALVTTRAKLLRDLTVLAAEIERGRIVKLEDPNYALSAKAAQTINCFLDSVFNDDRRHDCALGANLPDSSAQTADEILWAEALEPEVWDSELTFWQGLADHPSVFSQYLMPPPN</sequence>
<dbReference type="OrthoDB" id="4898680at2759"/>
<dbReference type="CDD" id="cd00067">
    <property type="entry name" value="GAL4"/>
    <property type="match status" value="1"/>
</dbReference>
<name>A0A7J6JM46_COLFN</name>
<organism evidence="4 5">
    <name type="scientific">Colletotrichum fructicola (strain Nara gc5)</name>
    <name type="common">Anthracnose fungus</name>
    <name type="synonym">Colletotrichum gloeosporioides (strain Nara gc5)</name>
    <dbReference type="NCBI Taxonomy" id="1213859"/>
    <lineage>
        <taxon>Eukaryota</taxon>
        <taxon>Fungi</taxon>
        <taxon>Dikarya</taxon>
        <taxon>Ascomycota</taxon>
        <taxon>Pezizomycotina</taxon>
        <taxon>Sordariomycetes</taxon>
        <taxon>Hypocreomycetidae</taxon>
        <taxon>Glomerellales</taxon>
        <taxon>Glomerellaceae</taxon>
        <taxon>Colletotrichum</taxon>
        <taxon>Colletotrichum gloeosporioides species complex</taxon>
    </lineage>
</organism>